<organism evidence="7 8">
    <name type="scientific">Actinorugispora endophytica</name>
    <dbReference type="NCBI Taxonomy" id="1605990"/>
    <lineage>
        <taxon>Bacteria</taxon>
        <taxon>Bacillati</taxon>
        <taxon>Actinomycetota</taxon>
        <taxon>Actinomycetes</taxon>
        <taxon>Streptosporangiales</taxon>
        <taxon>Nocardiopsidaceae</taxon>
        <taxon>Actinorugispora</taxon>
    </lineage>
</organism>
<evidence type="ECO:0000256" key="5">
    <source>
        <dbReference type="SAM" id="Phobius"/>
    </source>
</evidence>
<accession>A0A4R6UU44</accession>
<dbReference type="AlphaFoldDB" id="A0A4R6UU44"/>
<dbReference type="RefSeq" id="WP_133742189.1">
    <property type="nucleotide sequence ID" value="NZ_SNYN01000012.1"/>
</dbReference>
<name>A0A4R6UU44_9ACTN</name>
<evidence type="ECO:0000256" key="2">
    <source>
        <dbReference type="ARBA" id="ARBA00022692"/>
    </source>
</evidence>
<proteinExistence type="predicted"/>
<sequence>MGWFIRILIHGILFHGALSTMRPLISYRALDNGLDHAWLGVFSAALSLVPLLIALPVGRWVDLHDERPAYLAGSALLTVAAFGLAWAHTPAAIIACSVVAGVGLILAMVAAQAMVANRSPRATFDNRFGLFALAGSAGQLLGPLLLSGWAVTDPADLTTPAFLGTGVAAALSLLTLVGMSAPAPRDRTPPARAPRRTRAAEVLREPGVAPAIAASLTVLAAIDMTIVYLPALGEERGISAAAVSLLLAVRAAASVVSRALLGVAVARRGRHSVLIASLVVSAAAVAALAAPLPLWGLAAALAVAGLGLGIGQPLTMAWVADAARPSARATAMALRMSGNQLGQTTLPLVASAVAGGVGVTAVFAAFGAALAAMAAALTRRRNP</sequence>
<keyword evidence="8" id="KW-1185">Reference proteome</keyword>
<dbReference type="SUPFAM" id="SSF103473">
    <property type="entry name" value="MFS general substrate transporter"/>
    <property type="match status" value="1"/>
</dbReference>
<feature type="transmembrane region" description="Helical" evidence="5">
    <location>
        <begin position="37"/>
        <end position="57"/>
    </location>
</feature>
<evidence type="ECO:0000313" key="8">
    <source>
        <dbReference type="Proteomes" id="UP000295281"/>
    </source>
</evidence>
<reference evidence="7 8" key="1">
    <citation type="submission" date="2019-03" db="EMBL/GenBank/DDBJ databases">
        <title>Genomic Encyclopedia of Type Strains, Phase IV (KMG-IV): sequencing the most valuable type-strain genomes for metagenomic binning, comparative biology and taxonomic classification.</title>
        <authorList>
            <person name="Goeker M."/>
        </authorList>
    </citation>
    <scope>NUCLEOTIDE SEQUENCE [LARGE SCALE GENOMIC DNA]</scope>
    <source>
        <strain evidence="7 8">DSM 46770</strain>
    </source>
</reference>
<feature type="transmembrane region" description="Helical" evidence="5">
    <location>
        <begin position="237"/>
        <end position="261"/>
    </location>
</feature>
<comment type="caution">
    <text evidence="7">The sequence shown here is derived from an EMBL/GenBank/DDBJ whole genome shotgun (WGS) entry which is preliminary data.</text>
</comment>
<dbReference type="Pfam" id="PF00083">
    <property type="entry name" value="Sugar_tr"/>
    <property type="match status" value="1"/>
</dbReference>
<evidence type="ECO:0000256" key="4">
    <source>
        <dbReference type="ARBA" id="ARBA00023136"/>
    </source>
</evidence>
<dbReference type="GO" id="GO:0022857">
    <property type="term" value="F:transmembrane transporter activity"/>
    <property type="evidence" value="ECO:0007669"/>
    <property type="project" value="InterPro"/>
</dbReference>
<evidence type="ECO:0000256" key="1">
    <source>
        <dbReference type="ARBA" id="ARBA00004651"/>
    </source>
</evidence>
<evidence type="ECO:0000259" key="6">
    <source>
        <dbReference type="PROSITE" id="PS50850"/>
    </source>
</evidence>
<dbReference type="PROSITE" id="PS50850">
    <property type="entry name" value="MFS"/>
    <property type="match status" value="1"/>
</dbReference>
<dbReference type="InterPro" id="IPR005828">
    <property type="entry name" value="MFS_sugar_transport-like"/>
</dbReference>
<keyword evidence="2 5" id="KW-0812">Transmembrane</keyword>
<evidence type="ECO:0000256" key="3">
    <source>
        <dbReference type="ARBA" id="ARBA00022989"/>
    </source>
</evidence>
<feature type="domain" description="Major facilitator superfamily (MFS) profile" evidence="6">
    <location>
        <begin position="1"/>
        <end position="382"/>
    </location>
</feature>
<gene>
    <name evidence="7" type="ORF">EV190_1126</name>
</gene>
<feature type="transmembrane region" description="Helical" evidence="5">
    <location>
        <begin position="273"/>
        <end position="292"/>
    </location>
</feature>
<feature type="transmembrane region" description="Helical" evidence="5">
    <location>
        <begin position="92"/>
        <end position="116"/>
    </location>
</feature>
<feature type="transmembrane region" description="Helical" evidence="5">
    <location>
        <begin position="344"/>
        <end position="377"/>
    </location>
</feature>
<dbReference type="Proteomes" id="UP000295281">
    <property type="component" value="Unassembled WGS sequence"/>
</dbReference>
<dbReference type="GO" id="GO:0005886">
    <property type="term" value="C:plasma membrane"/>
    <property type="evidence" value="ECO:0007669"/>
    <property type="project" value="UniProtKB-SubCell"/>
</dbReference>
<dbReference type="OrthoDB" id="4612864at2"/>
<evidence type="ECO:0000313" key="7">
    <source>
        <dbReference type="EMBL" id="TDQ50701.1"/>
    </source>
</evidence>
<keyword evidence="4 5" id="KW-0472">Membrane</keyword>
<feature type="transmembrane region" description="Helical" evidence="5">
    <location>
        <begin position="157"/>
        <end position="177"/>
    </location>
</feature>
<feature type="transmembrane region" description="Helical" evidence="5">
    <location>
        <begin position="69"/>
        <end position="86"/>
    </location>
</feature>
<feature type="transmembrane region" description="Helical" evidence="5">
    <location>
        <begin position="7"/>
        <end position="25"/>
    </location>
</feature>
<dbReference type="InterPro" id="IPR011701">
    <property type="entry name" value="MFS"/>
</dbReference>
<dbReference type="InterPro" id="IPR020846">
    <property type="entry name" value="MFS_dom"/>
</dbReference>
<comment type="subcellular location">
    <subcellularLocation>
        <location evidence="1">Cell membrane</location>
        <topology evidence="1">Multi-pass membrane protein</topology>
    </subcellularLocation>
</comment>
<dbReference type="Pfam" id="PF07690">
    <property type="entry name" value="MFS_1"/>
    <property type="match status" value="1"/>
</dbReference>
<dbReference type="EMBL" id="SNYN01000012">
    <property type="protein sequence ID" value="TDQ50701.1"/>
    <property type="molecule type" value="Genomic_DNA"/>
</dbReference>
<feature type="transmembrane region" description="Helical" evidence="5">
    <location>
        <begin position="128"/>
        <end position="151"/>
    </location>
</feature>
<dbReference type="InterPro" id="IPR036259">
    <property type="entry name" value="MFS_trans_sf"/>
</dbReference>
<dbReference type="Gene3D" id="1.20.1250.20">
    <property type="entry name" value="MFS general substrate transporter like domains"/>
    <property type="match status" value="1"/>
</dbReference>
<keyword evidence="3 5" id="KW-1133">Transmembrane helix</keyword>
<dbReference type="PANTHER" id="PTHR23526">
    <property type="entry name" value="INTEGRAL MEMBRANE TRANSPORT PROTEIN-RELATED"/>
    <property type="match status" value="1"/>
</dbReference>
<dbReference type="InterPro" id="IPR052528">
    <property type="entry name" value="Sugar_transport-like"/>
</dbReference>
<protein>
    <submittedName>
        <fullName evidence="7">Putative MFS family arabinose efflux permease</fullName>
    </submittedName>
</protein>
<dbReference type="PANTHER" id="PTHR23526:SF4">
    <property type="entry name" value="INTEGRAL MEMBRANE TRANSPORT PROTEIN"/>
    <property type="match status" value="1"/>
</dbReference>
<feature type="transmembrane region" description="Helical" evidence="5">
    <location>
        <begin position="208"/>
        <end position="231"/>
    </location>
</feature>